<protein>
    <submittedName>
        <fullName evidence="1">Root cap protein 1-like</fullName>
    </submittedName>
</protein>
<dbReference type="EMBL" id="AP005324">
    <property type="protein sequence ID" value="BAD03512.1"/>
    <property type="molecule type" value="Genomic_DNA"/>
</dbReference>
<reference evidence="2" key="1">
    <citation type="journal article" date="2005" name="Nature">
        <title>The map-based sequence of the rice genome.</title>
        <authorList>
            <consortium name="International rice genome sequencing project (IRGSP)"/>
            <person name="Matsumoto T."/>
            <person name="Wu J."/>
            <person name="Kanamori H."/>
            <person name="Katayose Y."/>
            <person name="Fujisawa M."/>
            <person name="Namiki N."/>
            <person name="Mizuno H."/>
            <person name="Yamamoto K."/>
            <person name="Antonio B.A."/>
            <person name="Baba T."/>
            <person name="Sakata K."/>
            <person name="Nagamura Y."/>
            <person name="Aoki H."/>
            <person name="Arikawa K."/>
            <person name="Arita K."/>
            <person name="Bito T."/>
            <person name="Chiden Y."/>
            <person name="Fujitsuka N."/>
            <person name="Fukunaka R."/>
            <person name="Hamada M."/>
            <person name="Harada C."/>
            <person name="Hayashi A."/>
            <person name="Hijishita S."/>
            <person name="Honda M."/>
            <person name="Hosokawa S."/>
            <person name="Ichikawa Y."/>
            <person name="Idonuma A."/>
            <person name="Iijima M."/>
            <person name="Ikeda M."/>
            <person name="Ikeno M."/>
            <person name="Ito K."/>
            <person name="Ito S."/>
            <person name="Ito T."/>
            <person name="Ito Y."/>
            <person name="Ito Y."/>
            <person name="Iwabuchi A."/>
            <person name="Kamiya K."/>
            <person name="Karasawa W."/>
            <person name="Kurita K."/>
            <person name="Katagiri S."/>
            <person name="Kikuta A."/>
            <person name="Kobayashi H."/>
            <person name="Kobayashi N."/>
            <person name="Machita K."/>
            <person name="Maehara T."/>
            <person name="Masukawa M."/>
            <person name="Mizubayashi T."/>
            <person name="Mukai Y."/>
            <person name="Nagasaki H."/>
            <person name="Nagata Y."/>
            <person name="Naito S."/>
            <person name="Nakashima M."/>
            <person name="Nakama Y."/>
            <person name="Nakamichi Y."/>
            <person name="Nakamura M."/>
            <person name="Meguro A."/>
            <person name="Negishi M."/>
            <person name="Ohta I."/>
            <person name="Ohta T."/>
            <person name="Okamoto M."/>
            <person name="Ono N."/>
            <person name="Saji S."/>
            <person name="Sakaguchi M."/>
            <person name="Sakai K."/>
            <person name="Shibata M."/>
            <person name="Shimokawa T."/>
            <person name="Song J."/>
            <person name="Takazaki Y."/>
            <person name="Terasawa K."/>
            <person name="Tsugane M."/>
            <person name="Tsuji K."/>
            <person name="Ueda S."/>
            <person name="Waki K."/>
            <person name="Yamagata H."/>
            <person name="Yamamoto M."/>
            <person name="Yamamoto S."/>
            <person name="Yamane H."/>
            <person name="Yoshiki S."/>
            <person name="Yoshihara R."/>
            <person name="Yukawa K."/>
            <person name="Zhong H."/>
            <person name="Yano M."/>
            <person name="Yuan Q."/>
            <person name="Ouyang S."/>
            <person name="Liu J."/>
            <person name="Jones K.M."/>
            <person name="Gansberger K."/>
            <person name="Moffat K."/>
            <person name="Hill J."/>
            <person name="Bera J."/>
            <person name="Fadrosh D."/>
            <person name="Jin S."/>
            <person name="Johri S."/>
            <person name="Kim M."/>
            <person name="Overton L."/>
            <person name="Reardon M."/>
            <person name="Tsitrin T."/>
            <person name="Vuong H."/>
            <person name="Weaver B."/>
            <person name="Ciecko A."/>
            <person name="Tallon L."/>
            <person name="Jackson J."/>
            <person name="Pai G."/>
            <person name="Aken S.V."/>
            <person name="Utterback T."/>
            <person name="Reidmuller S."/>
            <person name="Feldblyum T."/>
            <person name="Hsiao J."/>
            <person name="Zismann V."/>
            <person name="Iobst S."/>
            <person name="de Vazeille A.R."/>
            <person name="Buell C.R."/>
            <person name="Ying K."/>
            <person name="Li Y."/>
            <person name="Lu T."/>
            <person name="Huang Y."/>
            <person name="Zhao Q."/>
            <person name="Feng Q."/>
            <person name="Zhang L."/>
            <person name="Zhu J."/>
            <person name="Weng Q."/>
            <person name="Mu J."/>
            <person name="Lu Y."/>
            <person name="Fan D."/>
            <person name="Liu Y."/>
            <person name="Guan J."/>
            <person name="Zhang Y."/>
            <person name="Yu S."/>
            <person name="Liu X."/>
            <person name="Zhang Y."/>
            <person name="Hong G."/>
            <person name="Han B."/>
            <person name="Choisne N."/>
            <person name="Demange N."/>
            <person name="Orjeda G."/>
            <person name="Samain S."/>
            <person name="Cattolico L."/>
            <person name="Pelletier E."/>
            <person name="Couloux A."/>
            <person name="Segurens B."/>
            <person name="Wincker P."/>
            <person name="D'Hont A."/>
            <person name="Scarpelli C."/>
            <person name="Weissenbach J."/>
            <person name="Salanoubat M."/>
            <person name="Quetier F."/>
            <person name="Yu Y."/>
            <person name="Kim H.R."/>
            <person name="Rambo T."/>
            <person name="Currie J."/>
            <person name="Collura K."/>
            <person name="Luo M."/>
            <person name="Yang T."/>
            <person name="Ammiraju J.S.S."/>
            <person name="Engler F."/>
            <person name="Soderlund C."/>
            <person name="Wing R.A."/>
            <person name="Palmer L.E."/>
            <person name="de la Bastide M."/>
            <person name="Spiegel L."/>
            <person name="Nascimento L."/>
            <person name="Zutavern T."/>
            <person name="O'Shaughnessy A."/>
            <person name="Dike S."/>
            <person name="Dedhia N."/>
            <person name="Preston R."/>
            <person name="Balija V."/>
            <person name="McCombie W.R."/>
            <person name="Chow T."/>
            <person name="Chen H."/>
            <person name="Chung M."/>
            <person name="Chen C."/>
            <person name="Shaw J."/>
            <person name="Wu H."/>
            <person name="Hsiao K."/>
            <person name="Chao Y."/>
            <person name="Chu M."/>
            <person name="Cheng C."/>
            <person name="Hour A."/>
            <person name="Lee P."/>
            <person name="Lin S."/>
            <person name="Lin Y."/>
            <person name="Liou J."/>
            <person name="Liu S."/>
            <person name="Hsing Y."/>
            <person name="Raghuvanshi S."/>
            <person name="Mohanty A."/>
            <person name="Bharti A.K."/>
            <person name="Gaur A."/>
            <person name="Gupta V."/>
            <person name="Kumar D."/>
            <person name="Ravi V."/>
            <person name="Vij S."/>
            <person name="Kapur A."/>
            <person name="Khurana P."/>
            <person name="Khurana P."/>
            <person name="Khurana J.P."/>
            <person name="Tyagi A.K."/>
            <person name="Gaikwad K."/>
            <person name="Singh A."/>
            <person name="Dalal V."/>
            <person name="Srivastava S."/>
            <person name="Dixit A."/>
            <person name="Pal A.K."/>
            <person name="Ghazi I.A."/>
            <person name="Yadav M."/>
            <person name="Pandit A."/>
            <person name="Bhargava A."/>
            <person name="Sureshbabu K."/>
            <person name="Batra K."/>
            <person name="Sharma T.R."/>
            <person name="Mohapatra T."/>
            <person name="Singh N.K."/>
            <person name="Messing J."/>
            <person name="Nelson A.B."/>
            <person name="Fuks G."/>
            <person name="Kavchok S."/>
            <person name="Keizer G."/>
            <person name="Linton E."/>
            <person name="Llaca V."/>
            <person name="Song R."/>
            <person name="Tanyolac B."/>
            <person name="Young S."/>
            <person name="Ho-Il K."/>
            <person name="Hahn J.H."/>
            <person name="Sangsakoo G."/>
            <person name="Vanavichit A."/>
            <person name="de Mattos Luiz.A.T."/>
            <person name="Zimmer P.D."/>
            <person name="Malone G."/>
            <person name="Dellagostin O."/>
            <person name="de Oliveira A.C."/>
            <person name="Bevan M."/>
            <person name="Bancroft I."/>
            <person name="Minx P."/>
            <person name="Cordum H."/>
            <person name="Wilson R."/>
            <person name="Cheng Z."/>
            <person name="Jin W."/>
            <person name="Jiang J."/>
            <person name="Leong S.A."/>
            <person name="Iwama H."/>
            <person name="Gojobori T."/>
            <person name="Itoh T."/>
            <person name="Niimura Y."/>
            <person name="Fujii Y."/>
            <person name="Habara T."/>
            <person name="Sakai H."/>
            <person name="Sato Y."/>
            <person name="Wilson G."/>
            <person name="Kumar K."/>
            <person name="McCouch S."/>
            <person name="Juretic N."/>
            <person name="Hoen D."/>
            <person name="Wright S."/>
            <person name="Bruskiewich R."/>
            <person name="Bureau T."/>
            <person name="Miyao A."/>
            <person name="Hirochika H."/>
            <person name="Nishikawa T."/>
            <person name="Kadowaki K."/>
            <person name="Sugiura M."/>
            <person name="Burr B."/>
            <person name="Sasaki T."/>
        </authorList>
    </citation>
    <scope>NUCLEOTIDE SEQUENCE [LARGE SCALE GENOMIC DNA]</scope>
    <source>
        <strain evidence="2">cv. Nipponbare</strain>
    </source>
</reference>
<reference evidence="2" key="2">
    <citation type="journal article" date="2008" name="Nucleic Acids Res.">
        <title>The rice annotation project database (RAP-DB): 2008 update.</title>
        <authorList>
            <consortium name="The rice annotation project (RAP)"/>
        </authorList>
    </citation>
    <scope>GENOME REANNOTATION</scope>
    <source>
        <strain evidence="2">cv. Nipponbare</strain>
    </source>
</reference>
<organism evidence="1 2">
    <name type="scientific">Oryza sativa subsp. japonica</name>
    <name type="common">Rice</name>
    <dbReference type="NCBI Taxonomy" id="39947"/>
    <lineage>
        <taxon>Eukaryota</taxon>
        <taxon>Viridiplantae</taxon>
        <taxon>Streptophyta</taxon>
        <taxon>Embryophyta</taxon>
        <taxon>Tracheophyta</taxon>
        <taxon>Spermatophyta</taxon>
        <taxon>Magnoliopsida</taxon>
        <taxon>Liliopsida</taxon>
        <taxon>Poales</taxon>
        <taxon>Poaceae</taxon>
        <taxon>BOP clade</taxon>
        <taxon>Oryzoideae</taxon>
        <taxon>Oryzeae</taxon>
        <taxon>Oryzinae</taxon>
        <taxon>Oryza</taxon>
        <taxon>Oryza sativa</taxon>
    </lineage>
</organism>
<sequence length="257" mass="27732">MLIAGVADASTGLLHGNHTGGRVIRAGVRWQHLVLRGQSARVRRNGLVGARGANSQRLLKGYRSWSPVAGVRIEARRWGPPVRFVFLAPPPPPETLAQAAAVSFQIRPRLSFSGEIDRGEMILEISSTFSLLESSSKSLWKFVDSRALASCRFVPQSSPPLQPCFAVAPVVVTARGGHRRGRRRVAVPVHRFVAAEDRWSTAVTVDPKVAAASSSSPAPSVALPPSFWSPWYTSGQSKTIRIAVPAVMGGLSNVFRD</sequence>
<gene>
    <name evidence="1" type="primary">P0691F12.11</name>
</gene>
<evidence type="ECO:0000313" key="2">
    <source>
        <dbReference type="Proteomes" id="UP000000763"/>
    </source>
</evidence>
<evidence type="ECO:0000313" key="1">
    <source>
        <dbReference type="EMBL" id="BAD03512.1"/>
    </source>
</evidence>
<proteinExistence type="predicted"/>
<accession>Q6Z2E3</accession>
<dbReference type="Proteomes" id="UP000000763">
    <property type="component" value="Chromosome 8"/>
</dbReference>
<dbReference type="AlphaFoldDB" id="Q6Z2E3"/>
<name>Q6Z2E3_ORYSJ</name>